<sequence>MAAAAVGVVVVVVVFLAAAVDGVAGKDCTNGFPGLTASHTERAAAAAELRPDGEVEAARVLDLLLPHGHGHGDDHDGDRHLTPTDESTWMSLMPRRLLASPASSPRRDAFDWLMLYRNLRGSCSGAGAIAASGGALLAEASLHDVRLQPGTVYWQAQQTNLEYLLLLDVDRLVWSFRTQAGLPASGAPYGGWEGPGVELRGHFVGHYLSATAKMWASTHNDTLQAKMSSVVDALHDCQKKMGSGYLSAFPSEFFDRVESIKAVWAPYYTIHKIMQGLLDQYTVAGNSKALDLVVGMANYFSDRVKNVIQKYSIERHWASLNEESGGMNDVLYQLYTITNDQKHLTLAHLFDKPCFLGLLAVQADSISGFHSNTHIPVVIGAQMRYEVTGDLLYKQIATFFMDTINSSHSYATGGTSAGEFWTNPKRLADTLSTENEESCTTYNMLKVSRNLFRWTKELSYADYYERALINGVLSIQRGTDPGVMIYMLPQAPGRSKAVSYHGWGTKYDSFWCCYGTGIESFSKLGDSIYFEEKGDRPVLNIIQYIPSAYNWKAAGLTVNQQLKPISSLDMFLQVSLSTSAKTNGQSATLNVRIPSWTSANGAKATLNDNDLGLISPGSFLSISKQWNSDDHLSLQFPITLRTEAIKDDRPEYASLQAILFGPFVLAGLSTGDWNAEAGNTSAISDWISPVPSSYNSQLVTFTQESSGKTFVLSSANGSLAMQERPTVDGTDTAIHATFRVHPQDSAGQLDTQGETLKGTSVQIEPFDLPGTVITNNLTQSAQKSSDSLFNIVPGLDGNPNSVSLELGTKPGCFLVTGVDYSVGTKIQVSCKSSLPSINRIFEQAASFVQAAPLRQYHPISFIAKGVKRNFLLEPLYSLRDEFYTVYFNLGA</sequence>
<dbReference type="PANTHER" id="PTHR31151:SF3">
    <property type="entry name" value="OS02G0195500 PROTEIN"/>
    <property type="match status" value="1"/>
</dbReference>
<dbReference type="Pfam" id="PF20736">
    <property type="entry name" value="Glyco_hydro127M"/>
    <property type="match status" value="1"/>
</dbReference>
<protein>
    <recommendedName>
        <fullName evidence="6">Alpha-L-arabinofuranosidase B arabinose-binding domain-containing protein</fullName>
    </recommendedName>
</protein>
<evidence type="ECO:0000259" key="3">
    <source>
        <dbReference type="Pfam" id="PF20736"/>
    </source>
</evidence>
<evidence type="ECO:0000259" key="2">
    <source>
        <dbReference type="Pfam" id="PF07944"/>
    </source>
</evidence>
<proteinExistence type="predicted"/>
<keyword evidence="5" id="KW-1185">Reference proteome</keyword>
<evidence type="ECO:0000256" key="1">
    <source>
        <dbReference type="SAM" id="SignalP"/>
    </source>
</evidence>
<evidence type="ECO:0000313" key="4">
    <source>
        <dbReference type="EnsemblPlants" id="OBART02G07280.1"/>
    </source>
</evidence>
<dbReference type="Gene3D" id="2.80.10.50">
    <property type="match status" value="1"/>
</dbReference>
<name>A0A0D3F1Z1_9ORYZ</name>
<dbReference type="InterPro" id="IPR036195">
    <property type="entry name" value="AbfB_ABD_sf"/>
</dbReference>
<dbReference type="PaxDb" id="65489-OBART02G07280.1"/>
<dbReference type="InterPro" id="IPR008928">
    <property type="entry name" value="6-hairpin_glycosidase_sf"/>
</dbReference>
<evidence type="ECO:0000313" key="5">
    <source>
        <dbReference type="Proteomes" id="UP000026960"/>
    </source>
</evidence>
<dbReference type="SUPFAM" id="SSF48208">
    <property type="entry name" value="Six-hairpin glycosidases"/>
    <property type="match status" value="1"/>
</dbReference>
<dbReference type="SUPFAM" id="SSF110221">
    <property type="entry name" value="AbfB domain"/>
    <property type="match status" value="1"/>
</dbReference>
<dbReference type="GO" id="GO:0046556">
    <property type="term" value="F:alpha-L-arabinofuranosidase activity"/>
    <property type="evidence" value="ECO:0007669"/>
    <property type="project" value="InterPro"/>
</dbReference>
<feature type="signal peptide" evidence="1">
    <location>
        <begin position="1"/>
        <end position="25"/>
    </location>
</feature>
<dbReference type="AlphaFoldDB" id="A0A0D3F1Z1"/>
<feature type="domain" description="Non-reducing end beta-L-arabinofuranosidase-like GH127 catalytic" evidence="2">
    <location>
        <begin position="144"/>
        <end position="526"/>
    </location>
</feature>
<organism evidence="4">
    <name type="scientific">Oryza barthii</name>
    <dbReference type="NCBI Taxonomy" id="65489"/>
    <lineage>
        <taxon>Eukaryota</taxon>
        <taxon>Viridiplantae</taxon>
        <taxon>Streptophyta</taxon>
        <taxon>Embryophyta</taxon>
        <taxon>Tracheophyta</taxon>
        <taxon>Spermatophyta</taxon>
        <taxon>Magnoliopsida</taxon>
        <taxon>Liliopsida</taxon>
        <taxon>Poales</taxon>
        <taxon>Poaceae</taxon>
        <taxon>BOP clade</taxon>
        <taxon>Oryzoideae</taxon>
        <taxon>Oryzeae</taxon>
        <taxon>Oryzinae</taxon>
        <taxon>Oryza</taxon>
    </lineage>
</organism>
<feature type="chain" id="PRO_5002261296" description="Alpha-L-arabinofuranosidase B arabinose-binding domain-containing protein" evidence="1">
    <location>
        <begin position="26"/>
        <end position="891"/>
    </location>
</feature>
<dbReference type="InterPro" id="IPR049046">
    <property type="entry name" value="Beta-AFase-like_GH127_middle"/>
</dbReference>
<dbReference type="GO" id="GO:0046373">
    <property type="term" value="P:L-arabinose metabolic process"/>
    <property type="evidence" value="ECO:0007669"/>
    <property type="project" value="InterPro"/>
</dbReference>
<keyword evidence="1" id="KW-0732">Signal</keyword>
<evidence type="ECO:0008006" key="6">
    <source>
        <dbReference type="Google" id="ProtNLM"/>
    </source>
</evidence>
<dbReference type="PANTHER" id="PTHR31151">
    <property type="entry name" value="PROLINE-TRNA LIGASE (DUF1680)"/>
    <property type="match status" value="1"/>
</dbReference>
<dbReference type="HOGENOM" id="CLU_008033_0_0_1"/>
<dbReference type="EnsemblPlants" id="OBART02G07280.1">
    <property type="protein sequence ID" value="OBART02G07280.1"/>
    <property type="gene ID" value="OBART02G07280"/>
</dbReference>
<dbReference type="Gramene" id="OBART02G07280.1">
    <property type="protein sequence ID" value="OBART02G07280.1"/>
    <property type="gene ID" value="OBART02G07280"/>
</dbReference>
<dbReference type="Pfam" id="PF07944">
    <property type="entry name" value="Beta-AFase-like_GH127_cat"/>
    <property type="match status" value="1"/>
</dbReference>
<dbReference type="InterPro" id="IPR012878">
    <property type="entry name" value="Beta-AFase-like_GH127_cat"/>
</dbReference>
<dbReference type="Proteomes" id="UP000026960">
    <property type="component" value="Chromosome 2"/>
</dbReference>
<feature type="domain" description="Non-reducing end beta-L-arabinofuranosidase-like GH127 middle" evidence="3">
    <location>
        <begin position="541"/>
        <end position="638"/>
    </location>
</feature>
<accession>A0A0D3F1Z1</accession>
<reference evidence="4" key="1">
    <citation type="journal article" date="2009" name="Rice">
        <title>De Novo Next Generation Sequencing of Plant Genomes.</title>
        <authorList>
            <person name="Rounsley S."/>
            <person name="Marri P.R."/>
            <person name="Yu Y."/>
            <person name="He R."/>
            <person name="Sisneros N."/>
            <person name="Goicoechea J.L."/>
            <person name="Lee S.J."/>
            <person name="Angelova A."/>
            <person name="Kudrna D."/>
            <person name="Luo M."/>
            <person name="Affourtit J."/>
            <person name="Desany B."/>
            <person name="Knight J."/>
            <person name="Niazi F."/>
            <person name="Egholm M."/>
            <person name="Wing R.A."/>
        </authorList>
    </citation>
    <scope>NUCLEOTIDE SEQUENCE [LARGE SCALE GENOMIC DNA]</scope>
    <source>
        <strain evidence="4">cv. IRGC 105608</strain>
    </source>
</reference>
<dbReference type="eggNOG" id="ENOG502QRCI">
    <property type="taxonomic scope" value="Eukaryota"/>
</dbReference>
<reference evidence="4" key="2">
    <citation type="submission" date="2015-03" db="UniProtKB">
        <authorList>
            <consortium name="EnsemblPlants"/>
        </authorList>
    </citation>
    <scope>IDENTIFICATION</scope>
</reference>